<sequence>MKEVDYIIVGLGIAGLSFCEQLEKHGKSFVVFDGQQPSATQVSGGVFNPVVLKRFTIAWNAKEHLEESLPFYEHLSQKLNIPIFSQEPIYRILTSVEEQNDWAVASDKFELSPYLSAEIDANTNASVVAPFGFGKVRNSGRIFPSEVLSAYREYLQKKDSLSAETFDYDQLSEENNTIHYKNLSAKKIVFAEGVLVTNNPFFPKEYLSPNKGEFLLIKAPELKLPFLLKGPVYIIPLGEDLYKVGATYSRDDLGYAATQKAEDEIVSKFKKMVSCPFTIVSQEIGIRPTTKDRRPLMGMLSESKNKVFFNGLGTHGIMGAPLLSKMLYEHVAMQIELPKEVDINRWS</sequence>
<evidence type="ECO:0000256" key="1">
    <source>
        <dbReference type="ARBA" id="ARBA00023002"/>
    </source>
</evidence>
<dbReference type="InterPro" id="IPR036188">
    <property type="entry name" value="FAD/NAD-bd_sf"/>
</dbReference>
<dbReference type="SUPFAM" id="SSF51971">
    <property type="entry name" value="Nucleotide-binding domain"/>
    <property type="match status" value="1"/>
</dbReference>
<proteinExistence type="predicted"/>
<gene>
    <name evidence="3" type="ORF">SAMN05421855_101290</name>
</gene>
<dbReference type="RefSeq" id="WP_093139621.1">
    <property type="nucleotide sequence ID" value="NZ_BMWO01000001.1"/>
</dbReference>
<dbReference type="OrthoDB" id="214253at2"/>
<dbReference type="InterPro" id="IPR006076">
    <property type="entry name" value="FAD-dep_OxRdtase"/>
</dbReference>
<reference evidence="3 4" key="1">
    <citation type="submission" date="2016-10" db="EMBL/GenBank/DDBJ databases">
        <authorList>
            <person name="de Groot N.N."/>
        </authorList>
    </citation>
    <scope>NUCLEOTIDE SEQUENCE [LARGE SCALE GENOMIC DNA]</scope>
    <source>
        <strain evidence="3 4">DSM 16195</strain>
    </source>
</reference>
<protein>
    <submittedName>
        <fullName evidence="3">Glycine/D-amino acid oxidase</fullName>
    </submittedName>
</protein>
<dbReference type="AlphaFoldDB" id="A0A1G7CBK4"/>
<dbReference type="GO" id="GO:0005737">
    <property type="term" value="C:cytoplasm"/>
    <property type="evidence" value="ECO:0007669"/>
    <property type="project" value="TreeGrafter"/>
</dbReference>
<dbReference type="GO" id="GO:0016491">
    <property type="term" value="F:oxidoreductase activity"/>
    <property type="evidence" value="ECO:0007669"/>
    <property type="project" value="UniProtKB-KW"/>
</dbReference>
<dbReference type="SUPFAM" id="SSF54373">
    <property type="entry name" value="FAD-linked reductases, C-terminal domain"/>
    <property type="match status" value="1"/>
</dbReference>
<dbReference type="Gene3D" id="3.50.50.60">
    <property type="entry name" value="FAD/NAD(P)-binding domain"/>
    <property type="match status" value="1"/>
</dbReference>
<dbReference type="PANTHER" id="PTHR13847:SF289">
    <property type="entry name" value="GLYCINE OXIDASE"/>
    <property type="match status" value="1"/>
</dbReference>
<keyword evidence="4" id="KW-1185">Reference proteome</keyword>
<dbReference type="STRING" id="227084.SAMN05421855_101290"/>
<accession>A0A1G7CBK4</accession>
<organism evidence="3 4">
    <name type="scientific">Ulvibacter litoralis</name>
    <dbReference type="NCBI Taxonomy" id="227084"/>
    <lineage>
        <taxon>Bacteria</taxon>
        <taxon>Pseudomonadati</taxon>
        <taxon>Bacteroidota</taxon>
        <taxon>Flavobacteriia</taxon>
        <taxon>Flavobacteriales</taxon>
        <taxon>Flavobacteriaceae</taxon>
        <taxon>Ulvibacter</taxon>
    </lineage>
</organism>
<evidence type="ECO:0000313" key="4">
    <source>
        <dbReference type="Proteomes" id="UP000199321"/>
    </source>
</evidence>
<evidence type="ECO:0000259" key="2">
    <source>
        <dbReference type="Pfam" id="PF01266"/>
    </source>
</evidence>
<dbReference type="EMBL" id="FNBA01000001">
    <property type="protein sequence ID" value="SDE36699.1"/>
    <property type="molecule type" value="Genomic_DNA"/>
</dbReference>
<keyword evidence="1" id="KW-0560">Oxidoreductase</keyword>
<name>A0A1G7CBK4_9FLAO</name>
<dbReference type="Pfam" id="PF01266">
    <property type="entry name" value="DAO"/>
    <property type="match status" value="1"/>
</dbReference>
<dbReference type="Proteomes" id="UP000199321">
    <property type="component" value="Unassembled WGS sequence"/>
</dbReference>
<evidence type="ECO:0000313" key="3">
    <source>
        <dbReference type="EMBL" id="SDE36699.1"/>
    </source>
</evidence>
<dbReference type="Gene3D" id="3.30.9.10">
    <property type="entry name" value="D-Amino Acid Oxidase, subunit A, domain 2"/>
    <property type="match status" value="1"/>
</dbReference>
<feature type="domain" description="FAD dependent oxidoreductase" evidence="2">
    <location>
        <begin position="5"/>
        <end position="328"/>
    </location>
</feature>
<dbReference type="PANTHER" id="PTHR13847">
    <property type="entry name" value="SARCOSINE DEHYDROGENASE-RELATED"/>
    <property type="match status" value="1"/>
</dbReference>